<evidence type="ECO:0000259" key="5">
    <source>
        <dbReference type="PROSITE" id="PS50893"/>
    </source>
</evidence>
<gene>
    <name evidence="6" type="ORF">KDL28_28570</name>
</gene>
<dbReference type="SUPFAM" id="SSF52540">
    <property type="entry name" value="P-loop containing nucleoside triphosphate hydrolases"/>
    <property type="match status" value="2"/>
</dbReference>
<dbReference type="InterPro" id="IPR050107">
    <property type="entry name" value="ABC_carbohydrate_import_ATPase"/>
</dbReference>
<evidence type="ECO:0000256" key="1">
    <source>
        <dbReference type="ARBA" id="ARBA00022448"/>
    </source>
</evidence>
<organism evidence="6 7">
    <name type="scientific">Pseudonocardia humida</name>
    <dbReference type="NCBI Taxonomy" id="2800819"/>
    <lineage>
        <taxon>Bacteria</taxon>
        <taxon>Bacillati</taxon>
        <taxon>Actinomycetota</taxon>
        <taxon>Actinomycetes</taxon>
        <taxon>Pseudonocardiales</taxon>
        <taxon>Pseudonocardiaceae</taxon>
        <taxon>Pseudonocardia</taxon>
    </lineage>
</organism>
<keyword evidence="1" id="KW-0813">Transport</keyword>
<keyword evidence="2" id="KW-0677">Repeat</keyword>
<dbReference type="Pfam" id="PF00005">
    <property type="entry name" value="ABC_tran"/>
    <property type="match status" value="2"/>
</dbReference>
<sequence>MADAPLLQMRGIDKSFAGVPALTGVDLSVPAGEVRALIGQNGAGKSTLIKVLTGVHRRDAGQVELDGRPVDFGSVHEAQRAGVATIYQEVNLVPYRSLAENVCIGRAPRRFGLLDWRAINAEARERLAALDVHVDVTRPLHEFPIATQQMTAIARALSFDARLVVMDEPTSSLAEHEVGVLLDVVRRLRDSGVAVVFVSHRLDELYAVCDTITVLRDGRCVADAPLAELSKYEVVSAMLGRALTESERRGRHVGAARAAGAPTVLEARDLHRPPALNGSSVSVRRGEVVGLAGLLGSGRSETARALFGADPVTGGEMRLAGEPVAFSSPRDAIRAGLGFNSEDRKADGIVPDLSVRENLTLALLPRLTRRGVVDRGRQQEIVDRFVARLGIRMASPDQPVRELSGGNQQKVLLARWLCTDPRLLILDEPTRGIDVGAKQEIAELVDELADDGLSVLLVSSELEELINGCDRVVVLRDGETVRELAGADISEDAIVQAMAEGSAGAGEHGDA</sequence>
<dbReference type="CDD" id="cd03215">
    <property type="entry name" value="ABC_Carb_Monos_II"/>
    <property type="match status" value="1"/>
</dbReference>
<evidence type="ECO:0000256" key="2">
    <source>
        <dbReference type="ARBA" id="ARBA00022737"/>
    </source>
</evidence>
<dbReference type="Gene3D" id="3.40.50.300">
    <property type="entry name" value="P-loop containing nucleotide triphosphate hydrolases"/>
    <property type="match status" value="2"/>
</dbReference>
<dbReference type="SMART" id="SM00382">
    <property type="entry name" value="AAA"/>
    <property type="match status" value="2"/>
</dbReference>
<dbReference type="PANTHER" id="PTHR43790:SF9">
    <property type="entry name" value="GALACTOFURANOSE TRANSPORTER ATP-BINDING PROTEIN YTFR"/>
    <property type="match status" value="1"/>
</dbReference>
<keyword evidence="4 6" id="KW-0067">ATP-binding</keyword>
<evidence type="ECO:0000313" key="6">
    <source>
        <dbReference type="EMBL" id="MCO1659030.1"/>
    </source>
</evidence>
<dbReference type="InterPro" id="IPR003593">
    <property type="entry name" value="AAA+_ATPase"/>
</dbReference>
<protein>
    <submittedName>
        <fullName evidence="6">Sugar ABC transporter ATP-binding protein</fullName>
    </submittedName>
</protein>
<name>A0ABT1A7V6_9PSEU</name>
<accession>A0ABT1A7V6</accession>
<dbReference type="RefSeq" id="WP_252443607.1">
    <property type="nucleotide sequence ID" value="NZ_JAGSOV010000061.1"/>
</dbReference>
<dbReference type="CDD" id="cd03216">
    <property type="entry name" value="ABC_Carb_Monos_I"/>
    <property type="match status" value="1"/>
</dbReference>
<dbReference type="InterPro" id="IPR017871">
    <property type="entry name" value="ABC_transporter-like_CS"/>
</dbReference>
<feature type="domain" description="ABC transporter" evidence="5">
    <location>
        <begin position="7"/>
        <end position="242"/>
    </location>
</feature>
<dbReference type="GO" id="GO:0005524">
    <property type="term" value="F:ATP binding"/>
    <property type="evidence" value="ECO:0007669"/>
    <property type="project" value="UniProtKB-KW"/>
</dbReference>
<dbReference type="InterPro" id="IPR003439">
    <property type="entry name" value="ABC_transporter-like_ATP-bd"/>
</dbReference>
<evidence type="ECO:0000256" key="3">
    <source>
        <dbReference type="ARBA" id="ARBA00022741"/>
    </source>
</evidence>
<keyword evidence="3" id="KW-0547">Nucleotide-binding</keyword>
<evidence type="ECO:0000313" key="7">
    <source>
        <dbReference type="Proteomes" id="UP001165283"/>
    </source>
</evidence>
<dbReference type="PROSITE" id="PS00211">
    <property type="entry name" value="ABC_TRANSPORTER_1"/>
    <property type="match status" value="1"/>
</dbReference>
<comment type="caution">
    <text evidence="6">The sequence shown here is derived from an EMBL/GenBank/DDBJ whole genome shotgun (WGS) entry which is preliminary data.</text>
</comment>
<dbReference type="PANTHER" id="PTHR43790">
    <property type="entry name" value="CARBOHYDRATE TRANSPORT ATP-BINDING PROTEIN MG119-RELATED"/>
    <property type="match status" value="1"/>
</dbReference>
<keyword evidence="7" id="KW-1185">Reference proteome</keyword>
<evidence type="ECO:0000256" key="4">
    <source>
        <dbReference type="ARBA" id="ARBA00022840"/>
    </source>
</evidence>
<reference evidence="6" key="1">
    <citation type="submission" date="2021-04" db="EMBL/GenBank/DDBJ databases">
        <title>Pseudonocardia sp. nov., isolated from sandy soil of mangrove forest.</title>
        <authorList>
            <person name="Zan Z."/>
            <person name="Huang R."/>
            <person name="Liu W."/>
        </authorList>
    </citation>
    <scope>NUCLEOTIDE SEQUENCE</scope>
    <source>
        <strain evidence="6">S2-4</strain>
    </source>
</reference>
<dbReference type="PROSITE" id="PS50893">
    <property type="entry name" value="ABC_TRANSPORTER_2"/>
    <property type="match status" value="2"/>
</dbReference>
<dbReference type="InterPro" id="IPR027417">
    <property type="entry name" value="P-loop_NTPase"/>
</dbReference>
<dbReference type="EMBL" id="JAGSOV010000061">
    <property type="protein sequence ID" value="MCO1659030.1"/>
    <property type="molecule type" value="Genomic_DNA"/>
</dbReference>
<dbReference type="Proteomes" id="UP001165283">
    <property type="component" value="Unassembled WGS sequence"/>
</dbReference>
<proteinExistence type="predicted"/>
<feature type="domain" description="ABC transporter" evidence="5">
    <location>
        <begin position="259"/>
        <end position="502"/>
    </location>
</feature>